<dbReference type="InterPro" id="IPR005849">
    <property type="entry name" value="GalP_Utransf_N"/>
</dbReference>
<evidence type="ECO:0000259" key="17">
    <source>
        <dbReference type="Pfam" id="PF02744"/>
    </source>
</evidence>
<evidence type="ECO:0000313" key="18">
    <source>
        <dbReference type="EMBL" id="TWJ12265.1"/>
    </source>
</evidence>
<keyword evidence="6 15" id="KW-0808">Transferase</keyword>
<comment type="catalytic activity">
    <reaction evidence="1 15">
        <text>alpha-D-galactose 1-phosphate + UDP-alpha-D-glucose = alpha-D-glucose 1-phosphate + UDP-alpha-D-galactose</text>
        <dbReference type="Rhea" id="RHEA:13989"/>
        <dbReference type="ChEBI" id="CHEBI:58336"/>
        <dbReference type="ChEBI" id="CHEBI:58601"/>
        <dbReference type="ChEBI" id="CHEBI:58885"/>
        <dbReference type="ChEBI" id="CHEBI:66914"/>
        <dbReference type="EC" id="2.7.7.12"/>
    </reaction>
</comment>
<dbReference type="PROSITE" id="PS00117">
    <property type="entry name" value="GAL_P_UDP_TRANSF_I"/>
    <property type="match status" value="1"/>
</dbReference>
<name>A0A562V332_9ACTN</name>
<dbReference type="NCBIfam" id="TIGR00209">
    <property type="entry name" value="galT_1"/>
    <property type="match status" value="1"/>
</dbReference>
<feature type="binding site" evidence="14">
    <location>
        <position position="73"/>
    </location>
    <ligand>
        <name>Zn(2+)</name>
        <dbReference type="ChEBI" id="CHEBI:29105"/>
    </ligand>
</feature>
<evidence type="ECO:0000256" key="6">
    <source>
        <dbReference type="ARBA" id="ARBA00022679"/>
    </source>
</evidence>
<feature type="active site" description="Tele-UMP-histidine intermediate" evidence="13">
    <location>
        <position position="191"/>
    </location>
</feature>
<feature type="binding site" evidence="14">
    <location>
        <position position="138"/>
    </location>
    <ligand>
        <name>Zn(2+)</name>
        <dbReference type="ChEBI" id="CHEBI:29105"/>
    </ligand>
</feature>
<protein>
    <recommendedName>
        <fullName evidence="5 12">Galactose-1-phosphate uridylyltransferase</fullName>
        <ecNumber evidence="4 12">2.7.7.12</ecNumber>
    </recommendedName>
</protein>
<evidence type="ECO:0000256" key="5">
    <source>
        <dbReference type="ARBA" id="ARBA00016340"/>
    </source>
</evidence>
<proteinExistence type="inferred from homology"/>
<evidence type="ECO:0000256" key="3">
    <source>
        <dbReference type="ARBA" id="ARBA00010951"/>
    </source>
</evidence>
<keyword evidence="10 15" id="KW-0299">Galactose metabolism</keyword>
<evidence type="ECO:0000256" key="1">
    <source>
        <dbReference type="ARBA" id="ARBA00001107"/>
    </source>
</evidence>
<feature type="binding site" evidence="14">
    <location>
        <position position="76"/>
    </location>
    <ligand>
        <name>Zn(2+)</name>
        <dbReference type="ChEBI" id="CHEBI:29105"/>
    </ligand>
</feature>
<sequence length="367" mass="40246">MTFTRTGIDLADGRRLYYYDTEPGHHRDAHADTRDLPPRAPGGEMRFDALRGEWVSISAARQHRPFLPPSDECPLCPSRPGAATEIPAPGYQVAVFQNRFPSFAGEEHAAPAADVPPGPGIVAPATGRTEVVCFTDDHGSRFADLSPERTRLVVDALADRTAELSRTPGVAQVFCFENRGEEIGVTLHHPHGQIYGYPYVTPVTRAMLAQSARYRREHGDSADLFEDLLRAERDGGRVVAADSHWTAFVPHAARWPFEVHFHPHIAAPDLPSLPPEYRAAFGPIYLDVLRRFDALFDGPMPYVSAWHQAPAGHTGAPFRVHLQLFSVRRAAGKLKYLAGSESAMGGFVNDVPPEVAAELLNGVTPRA</sequence>
<dbReference type="EC" id="2.7.7.12" evidence="4 12"/>
<evidence type="ECO:0000256" key="8">
    <source>
        <dbReference type="ARBA" id="ARBA00022723"/>
    </source>
</evidence>
<dbReference type="UniPathway" id="UPA00214"/>
<comment type="caution">
    <text evidence="18">The sequence shown here is derived from an EMBL/GenBank/DDBJ whole genome shotgun (WGS) entry which is preliminary data.</text>
</comment>
<dbReference type="GO" id="GO:0005737">
    <property type="term" value="C:cytoplasm"/>
    <property type="evidence" value="ECO:0007669"/>
    <property type="project" value="TreeGrafter"/>
</dbReference>
<dbReference type="PIRSF" id="PIRSF000808">
    <property type="entry name" value="GalT"/>
    <property type="match status" value="1"/>
</dbReference>
<keyword evidence="7 15" id="KW-0548">Nucleotidyltransferase</keyword>
<dbReference type="PANTHER" id="PTHR11943:SF1">
    <property type="entry name" value="GALACTOSE-1-PHOSPHATE URIDYLYLTRANSFERASE"/>
    <property type="match status" value="1"/>
</dbReference>
<dbReference type="RefSeq" id="WP_147139241.1">
    <property type="nucleotide sequence ID" value="NZ_BAABIJ010000002.1"/>
</dbReference>
<feature type="domain" description="Galactose-1-phosphate uridyl transferase C-terminal" evidence="17">
    <location>
        <begin position="212"/>
        <end position="362"/>
    </location>
</feature>
<evidence type="ECO:0000313" key="19">
    <source>
        <dbReference type="Proteomes" id="UP000321617"/>
    </source>
</evidence>
<comment type="pathway">
    <text evidence="2 15">Carbohydrate metabolism; galactose metabolism.</text>
</comment>
<dbReference type="InterPro" id="IPR019779">
    <property type="entry name" value="GalP_UDPtransf1_His-AS"/>
</dbReference>
<dbReference type="InterPro" id="IPR005850">
    <property type="entry name" value="GalP_Utransf_C"/>
</dbReference>
<dbReference type="InterPro" id="IPR036265">
    <property type="entry name" value="HIT-like_sf"/>
</dbReference>
<feature type="binding site" evidence="14">
    <location>
        <position position="189"/>
    </location>
    <ligand>
        <name>Zn(2+)</name>
        <dbReference type="ChEBI" id="CHEBI:29105"/>
    </ligand>
</feature>
<dbReference type="EMBL" id="VLLL01000006">
    <property type="protein sequence ID" value="TWJ12265.1"/>
    <property type="molecule type" value="Genomic_DNA"/>
</dbReference>
<dbReference type="Pfam" id="PF02744">
    <property type="entry name" value="GalP_UDP_tr_C"/>
    <property type="match status" value="1"/>
</dbReference>
<dbReference type="Gene3D" id="3.30.428.10">
    <property type="entry name" value="HIT-like"/>
    <property type="match status" value="2"/>
</dbReference>
<accession>A0A562V332</accession>
<evidence type="ECO:0000256" key="4">
    <source>
        <dbReference type="ARBA" id="ARBA00012384"/>
    </source>
</evidence>
<dbReference type="GO" id="GO:0008270">
    <property type="term" value="F:zinc ion binding"/>
    <property type="evidence" value="ECO:0007669"/>
    <property type="project" value="InterPro"/>
</dbReference>
<feature type="domain" description="Galactose-1-phosphate uridyl transferase N-terminal" evidence="16">
    <location>
        <begin position="45"/>
        <end position="200"/>
    </location>
</feature>
<dbReference type="InterPro" id="IPR001937">
    <property type="entry name" value="GalP_UDPtransf1"/>
</dbReference>
<dbReference type="PANTHER" id="PTHR11943">
    <property type="entry name" value="GALACTOSE-1-PHOSPHATE URIDYLYLTRANSFERASE"/>
    <property type="match status" value="1"/>
</dbReference>
<organism evidence="18 19">
    <name type="scientific">Stackebrandtia albiflava</name>
    <dbReference type="NCBI Taxonomy" id="406432"/>
    <lineage>
        <taxon>Bacteria</taxon>
        <taxon>Bacillati</taxon>
        <taxon>Actinomycetota</taxon>
        <taxon>Actinomycetes</taxon>
        <taxon>Glycomycetales</taxon>
        <taxon>Glycomycetaceae</taxon>
        <taxon>Stackebrandtia</taxon>
    </lineage>
</organism>
<comment type="similarity">
    <text evidence="3 15">Belongs to the galactose-1-phosphate uridylyltransferase type 1 family.</text>
</comment>
<dbReference type="GO" id="GO:0008108">
    <property type="term" value="F:UDP-glucose:hexose-1-phosphate uridylyltransferase activity"/>
    <property type="evidence" value="ECO:0007669"/>
    <property type="project" value="UniProtKB-UniRule"/>
</dbReference>
<dbReference type="AlphaFoldDB" id="A0A562V332"/>
<keyword evidence="8 14" id="KW-0479">Metal-binding</keyword>
<dbReference type="Proteomes" id="UP000321617">
    <property type="component" value="Unassembled WGS sequence"/>
</dbReference>
<dbReference type="OrthoDB" id="9769064at2"/>
<evidence type="ECO:0000256" key="10">
    <source>
        <dbReference type="ARBA" id="ARBA00023144"/>
    </source>
</evidence>
<evidence type="ECO:0000256" key="2">
    <source>
        <dbReference type="ARBA" id="ARBA00004947"/>
    </source>
</evidence>
<keyword evidence="19" id="KW-1185">Reference proteome</keyword>
<evidence type="ECO:0000256" key="7">
    <source>
        <dbReference type="ARBA" id="ARBA00022695"/>
    </source>
</evidence>
<comment type="cofactor">
    <cofactor evidence="14">
        <name>Zn(2+)</name>
        <dbReference type="ChEBI" id="CHEBI:29105"/>
    </cofactor>
    <text evidence="14">Binds 1 zinc ion per subunit.</text>
</comment>
<reference evidence="18 19" key="1">
    <citation type="journal article" date="2013" name="Stand. Genomic Sci.">
        <title>Genomic Encyclopedia of Type Strains, Phase I: The one thousand microbial genomes (KMG-I) project.</title>
        <authorList>
            <person name="Kyrpides N.C."/>
            <person name="Woyke T."/>
            <person name="Eisen J.A."/>
            <person name="Garrity G."/>
            <person name="Lilburn T.G."/>
            <person name="Beck B.J."/>
            <person name="Whitman W.B."/>
            <person name="Hugenholtz P."/>
            <person name="Klenk H.P."/>
        </authorList>
    </citation>
    <scope>NUCLEOTIDE SEQUENCE [LARGE SCALE GENOMIC DNA]</scope>
    <source>
        <strain evidence="18 19">DSM 45044</strain>
    </source>
</reference>
<dbReference type="Pfam" id="PF01087">
    <property type="entry name" value="GalP_UDP_transf"/>
    <property type="match status" value="1"/>
</dbReference>
<evidence type="ECO:0000256" key="12">
    <source>
        <dbReference type="NCBIfam" id="TIGR00209"/>
    </source>
</evidence>
<dbReference type="GO" id="GO:0033499">
    <property type="term" value="P:galactose catabolic process via UDP-galactose, Leloir pathway"/>
    <property type="evidence" value="ECO:0007669"/>
    <property type="project" value="TreeGrafter"/>
</dbReference>
<keyword evidence="11 15" id="KW-0119">Carbohydrate metabolism</keyword>
<evidence type="ECO:0000256" key="15">
    <source>
        <dbReference type="RuleBase" id="RU000506"/>
    </source>
</evidence>
<evidence type="ECO:0000259" key="16">
    <source>
        <dbReference type="Pfam" id="PF01087"/>
    </source>
</evidence>
<evidence type="ECO:0000256" key="14">
    <source>
        <dbReference type="PIRSR" id="PIRSR000808-3"/>
    </source>
</evidence>
<gene>
    <name evidence="18" type="ORF">LX16_3021</name>
</gene>
<evidence type="ECO:0000256" key="11">
    <source>
        <dbReference type="ARBA" id="ARBA00023277"/>
    </source>
</evidence>
<keyword evidence="9 14" id="KW-0862">Zinc</keyword>
<dbReference type="SUPFAM" id="SSF54197">
    <property type="entry name" value="HIT-like"/>
    <property type="match status" value="2"/>
</dbReference>
<evidence type="ECO:0000256" key="9">
    <source>
        <dbReference type="ARBA" id="ARBA00022833"/>
    </source>
</evidence>
<evidence type="ECO:0000256" key="13">
    <source>
        <dbReference type="PIRSR" id="PIRSR000808-1"/>
    </source>
</evidence>